<comment type="caution">
    <text evidence="1">The sequence shown here is derived from an EMBL/GenBank/DDBJ whole genome shotgun (WGS) entry which is preliminary data.</text>
</comment>
<sequence>MILILKRVATLAFILVLKWISCPGLSVIRKRVSYPEVVFVLERVSCPLHCRIIVDKRVSSMGLIVDPGRVCSRGLLASNMVPIPPFDAVRGTLWRFLGLPEEPGGRPNILFCCIVPVETPPNNVRELP</sequence>
<dbReference type="AlphaFoldDB" id="A0A2C6KXH0"/>
<dbReference type="VEuPathDB" id="ToxoDB:CSUI_004391"/>
<reference evidence="1 2" key="1">
    <citation type="journal article" date="2017" name="Int. J. Parasitol.">
        <title>The genome of the protozoan parasite Cystoisospora suis and a reverse vaccinology approach to identify vaccine candidates.</title>
        <authorList>
            <person name="Palmieri N."/>
            <person name="Shrestha A."/>
            <person name="Ruttkowski B."/>
            <person name="Beck T."/>
            <person name="Vogl C."/>
            <person name="Tomley F."/>
            <person name="Blake D.P."/>
            <person name="Joachim A."/>
        </authorList>
    </citation>
    <scope>NUCLEOTIDE SEQUENCE [LARGE SCALE GENOMIC DNA]</scope>
    <source>
        <strain evidence="1 2">Wien I</strain>
    </source>
</reference>
<evidence type="ECO:0000313" key="2">
    <source>
        <dbReference type="Proteomes" id="UP000221165"/>
    </source>
</evidence>
<protein>
    <submittedName>
        <fullName evidence="1">Uncharacterized protein</fullName>
    </submittedName>
</protein>
<dbReference type="EMBL" id="MIGC01002033">
    <property type="protein sequence ID" value="PHJ21767.1"/>
    <property type="molecule type" value="Genomic_DNA"/>
</dbReference>
<proteinExistence type="predicted"/>
<organism evidence="1 2">
    <name type="scientific">Cystoisospora suis</name>
    <dbReference type="NCBI Taxonomy" id="483139"/>
    <lineage>
        <taxon>Eukaryota</taxon>
        <taxon>Sar</taxon>
        <taxon>Alveolata</taxon>
        <taxon>Apicomplexa</taxon>
        <taxon>Conoidasida</taxon>
        <taxon>Coccidia</taxon>
        <taxon>Eucoccidiorida</taxon>
        <taxon>Eimeriorina</taxon>
        <taxon>Sarcocystidae</taxon>
        <taxon>Cystoisospora</taxon>
    </lineage>
</organism>
<evidence type="ECO:0000313" key="1">
    <source>
        <dbReference type="EMBL" id="PHJ21767.1"/>
    </source>
</evidence>
<keyword evidence="2" id="KW-1185">Reference proteome</keyword>
<gene>
    <name evidence="1" type="ORF">CSUI_004391</name>
</gene>
<name>A0A2C6KXH0_9APIC</name>
<dbReference type="Proteomes" id="UP000221165">
    <property type="component" value="Unassembled WGS sequence"/>
</dbReference>
<accession>A0A2C6KXH0</accession>
<dbReference type="RefSeq" id="XP_067923447.1">
    <property type="nucleotide sequence ID" value="XM_068064582.1"/>
</dbReference>
<dbReference type="GeneID" id="94427793"/>